<accession>A0A383W2P6</accession>
<dbReference type="AlphaFoldDB" id="A0A383W2P6"/>
<keyword evidence="2" id="KW-1185">Reference proteome</keyword>
<dbReference type="Proteomes" id="UP000256970">
    <property type="component" value="Unassembled WGS sequence"/>
</dbReference>
<evidence type="ECO:0000313" key="2">
    <source>
        <dbReference type="Proteomes" id="UP000256970"/>
    </source>
</evidence>
<organism evidence="1 2">
    <name type="scientific">Tetradesmus obliquus</name>
    <name type="common">Green alga</name>
    <name type="synonym">Acutodesmus obliquus</name>
    <dbReference type="NCBI Taxonomy" id="3088"/>
    <lineage>
        <taxon>Eukaryota</taxon>
        <taxon>Viridiplantae</taxon>
        <taxon>Chlorophyta</taxon>
        <taxon>core chlorophytes</taxon>
        <taxon>Chlorophyceae</taxon>
        <taxon>CS clade</taxon>
        <taxon>Sphaeropleales</taxon>
        <taxon>Scenedesmaceae</taxon>
        <taxon>Tetradesmus</taxon>
    </lineage>
</organism>
<name>A0A383W2P6_TETOB</name>
<proteinExistence type="predicted"/>
<dbReference type="EMBL" id="FNXT01001075">
    <property type="protein sequence ID" value="SZX71751.1"/>
    <property type="molecule type" value="Genomic_DNA"/>
</dbReference>
<gene>
    <name evidence="1" type="ORF">BQ4739_LOCUS11871</name>
</gene>
<evidence type="ECO:0000313" key="1">
    <source>
        <dbReference type="EMBL" id="SZX71751.1"/>
    </source>
</evidence>
<sequence>MDGSRPGAAGWNDPSGAFTLLSMVDKLLGQERMQRELLALRAELRSSGSCFFSEQEVIRSSLREVAVACQEQRLPAQTVHGFC</sequence>
<protein>
    <submittedName>
        <fullName evidence="1">Uncharacterized protein</fullName>
    </submittedName>
</protein>
<reference evidence="1 2" key="1">
    <citation type="submission" date="2016-10" db="EMBL/GenBank/DDBJ databases">
        <authorList>
            <person name="Cai Z."/>
        </authorList>
    </citation>
    <scope>NUCLEOTIDE SEQUENCE [LARGE SCALE GENOMIC DNA]</scope>
</reference>